<evidence type="ECO:0000313" key="2">
    <source>
        <dbReference type="Proteomes" id="UP000814128"/>
    </source>
</evidence>
<organism evidence="1 2">
    <name type="scientific">Vararia minispora EC-137</name>
    <dbReference type="NCBI Taxonomy" id="1314806"/>
    <lineage>
        <taxon>Eukaryota</taxon>
        <taxon>Fungi</taxon>
        <taxon>Dikarya</taxon>
        <taxon>Basidiomycota</taxon>
        <taxon>Agaricomycotina</taxon>
        <taxon>Agaricomycetes</taxon>
        <taxon>Russulales</taxon>
        <taxon>Lachnocladiaceae</taxon>
        <taxon>Vararia</taxon>
    </lineage>
</organism>
<proteinExistence type="predicted"/>
<protein>
    <submittedName>
        <fullName evidence="1">Uncharacterized protein</fullName>
    </submittedName>
</protein>
<name>A0ACB8QXM2_9AGAM</name>
<dbReference type="Proteomes" id="UP000814128">
    <property type="component" value="Unassembled WGS sequence"/>
</dbReference>
<dbReference type="EMBL" id="MU273470">
    <property type="protein sequence ID" value="KAI0036553.1"/>
    <property type="molecule type" value="Genomic_DNA"/>
</dbReference>
<keyword evidence="2" id="KW-1185">Reference proteome</keyword>
<gene>
    <name evidence="1" type="ORF">K488DRAFT_40997</name>
</gene>
<comment type="caution">
    <text evidence="1">The sequence shown here is derived from an EMBL/GenBank/DDBJ whole genome shotgun (WGS) entry which is preliminary data.</text>
</comment>
<evidence type="ECO:0000313" key="1">
    <source>
        <dbReference type="EMBL" id="KAI0036553.1"/>
    </source>
</evidence>
<sequence length="349" mass="40733">CVRRPLSFLPPPNQTYHHFDDVLLIVFFSHARYDVNLDHYRAVYADYFPNIVFVGPASREDLGFRHSYDVLVDSYQSDEDLRDDMNYKMAGRMAHHMLYTALREHPCYSGYLWAPFDTFLNVPRLELFDQRLFWYHSPFAKYVPNVALGGEAENQDPKRHPPPANISPDPALDLTEGWRGWGPDWWCVHFDPHVGVAECMPAYLKAPEWERERLAGYLGGRTRFIGGSVDTLYIPGRHRKALMDTLGLFLETNCFLEIALPTAIHLVVPWNEDILYVDHHWIWFPPFNADFVRQQWREGKEVDTFHTFHWGEKQGDGVWRGDSSLIEDTRAVLQESAARQRTTLLAHRD</sequence>
<feature type="non-terminal residue" evidence="1">
    <location>
        <position position="1"/>
    </location>
</feature>
<reference evidence="1" key="1">
    <citation type="submission" date="2021-02" db="EMBL/GenBank/DDBJ databases">
        <authorList>
            <consortium name="DOE Joint Genome Institute"/>
            <person name="Ahrendt S."/>
            <person name="Looney B.P."/>
            <person name="Miyauchi S."/>
            <person name="Morin E."/>
            <person name="Drula E."/>
            <person name="Courty P.E."/>
            <person name="Chicoki N."/>
            <person name="Fauchery L."/>
            <person name="Kohler A."/>
            <person name="Kuo A."/>
            <person name="Labutti K."/>
            <person name="Pangilinan J."/>
            <person name="Lipzen A."/>
            <person name="Riley R."/>
            <person name="Andreopoulos W."/>
            <person name="He G."/>
            <person name="Johnson J."/>
            <person name="Barry K.W."/>
            <person name="Grigoriev I.V."/>
            <person name="Nagy L."/>
            <person name="Hibbett D."/>
            <person name="Henrissat B."/>
            <person name="Matheny P.B."/>
            <person name="Labbe J."/>
            <person name="Martin F."/>
        </authorList>
    </citation>
    <scope>NUCLEOTIDE SEQUENCE</scope>
    <source>
        <strain evidence="1">EC-137</strain>
    </source>
</reference>
<accession>A0ACB8QXM2</accession>
<reference evidence="1" key="2">
    <citation type="journal article" date="2022" name="New Phytol.">
        <title>Evolutionary transition to the ectomycorrhizal habit in the genomes of a hyperdiverse lineage of mushroom-forming fungi.</title>
        <authorList>
            <person name="Looney B."/>
            <person name="Miyauchi S."/>
            <person name="Morin E."/>
            <person name="Drula E."/>
            <person name="Courty P.E."/>
            <person name="Kohler A."/>
            <person name="Kuo A."/>
            <person name="LaButti K."/>
            <person name="Pangilinan J."/>
            <person name="Lipzen A."/>
            <person name="Riley R."/>
            <person name="Andreopoulos W."/>
            <person name="He G."/>
            <person name="Johnson J."/>
            <person name="Nolan M."/>
            <person name="Tritt A."/>
            <person name="Barry K.W."/>
            <person name="Grigoriev I.V."/>
            <person name="Nagy L.G."/>
            <person name="Hibbett D."/>
            <person name="Henrissat B."/>
            <person name="Matheny P.B."/>
            <person name="Labbe J."/>
            <person name="Martin F.M."/>
        </authorList>
    </citation>
    <scope>NUCLEOTIDE SEQUENCE</scope>
    <source>
        <strain evidence="1">EC-137</strain>
    </source>
</reference>